<protein>
    <recommendedName>
        <fullName evidence="3">Secreted protein</fullName>
    </recommendedName>
</protein>
<dbReference type="EMBL" id="JARBJD010000346">
    <property type="protein sequence ID" value="KAK2943444.1"/>
    <property type="molecule type" value="Genomic_DNA"/>
</dbReference>
<organism evidence="1 2">
    <name type="scientific">Blattamonas nauphoetae</name>
    <dbReference type="NCBI Taxonomy" id="2049346"/>
    <lineage>
        <taxon>Eukaryota</taxon>
        <taxon>Metamonada</taxon>
        <taxon>Preaxostyla</taxon>
        <taxon>Oxymonadida</taxon>
        <taxon>Blattamonas</taxon>
    </lineage>
</organism>
<dbReference type="Proteomes" id="UP001281761">
    <property type="component" value="Unassembled WGS sequence"/>
</dbReference>
<evidence type="ECO:0000313" key="1">
    <source>
        <dbReference type="EMBL" id="KAK2943444.1"/>
    </source>
</evidence>
<keyword evidence="2" id="KW-1185">Reference proteome</keyword>
<reference evidence="1 2" key="1">
    <citation type="journal article" date="2022" name="bioRxiv">
        <title>Genomics of Preaxostyla Flagellates Illuminates Evolutionary Transitions and the Path Towards Mitochondrial Loss.</title>
        <authorList>
            <person name="Novak L.V.F."/>
            <person name="Treitli S.C."/>
            <person name="Pyrih J."/>
            <person name="Halakuc P."/>
            <person name="Pipaliya S.V."/>
            <person name="Vacek V."/>
            <person name="Brzon O."/>
            <person name="Soukal P."/>
            <person name="Eme L."/>
            <person name="Dacks J.B."/>
            <person name="Karnkowska A."/>
            <person name="Elias M."/>
            <person name="Hampl V."/>
        </authorList>
    </citation>
    <scope>NUCLEOTIDE SEQUENCE [LARGE SCALE GENOMIC DNA]</scope>
    <source>
        <strain evidence="1">NAU3</strain>
        <tissue evidence="1">Gut</tissue>
    </source>
</reference>
<name>A0ABQ9WVB5_9EUKA</name>
<comment type="caution">
    <text evidence="1">The sequence shown here is derived from an EMBL/GenBank/DDBJ whole genome shotgun (WGS) entry which is preliminary data.</text>
</comment>
<evidence type="ECO:0008006" key="3">
    <source>
        <dbReference type="Google" id="ProtNLM"/>
    </source>
</evidence>
<sequence>MLIFVSSSYRLAFPSKHHIECMMSRFWAASVEISSRIACGGHSVDTAAVNKRDCETRTKGCRNSRRILFKKPQRTSRCCLHNSKSRFFWYFPRSSSIVAFGG</sequence>
<evidence type="ECO:0000313" key="2">
    <source>
        <dbReference type="Proteomes" id="UP001281761"/>
    </source>
</evidence>
<proteinExistence type="predicted"/>
<accession>A0ABQ9WVB5</accession>
<gene>
    <name evidence="1" type="ORF">BLNAU_21627</name>
</gene>